<name>A0A1I8FC43_9PLAT</name>
<dbReference type="PANTHER" id="PTHR15678">
    <property type="entry name" value="ANTIGEN MLAA-22-RELATED"/>
    <property type="match status" value="1"/>
</dbReference>
<organism evidence="2 3">
    <name type="scientific">Macrostomum lignano</name>
    <dbReference type="NCBI Taxonomy" id="282301"/>
    <lineage>
        <taxon>Eukaryota</taxon>
        <taxon>Metazoa</taxon>
        <taxon>Spiralia</taxon>
        <taxon>Lophotrochozoa</taxon>
        <taxon>Platyhelminthes</taxon>
        <taxon>Rhabditophora</taxon>
        <taxon>Macrostomorpha</taxon>
        <taxon>Macrostomida</taxon>
        <taxon>Macrostomidae</taxon>
        <taxon>Macrostomum</taxon>
    </lineage>
</organism>
<sequence length="290" mass="32602">GCPDVVGAAPASAASVSDRGRLRDNLQRIVSRCRCDIRYASYTARRSQRDGATCQINRCRRPRIRQRRTSTALLKEAASPTRRGDELLRDLEARAAPRQGEDPGSVRVCCAAHQRLPGVARLGRHGRRNQSKQERMIRRNEICFEDATCVLTKEAGQLDFAKVIFKRFSVHTRTFKADYSGARITSKLGYLQVQDTANGCVDVVSPTALAPAAALCPTALAATRRPPEEAPTRRHLRQRQQRRQRRQLRTQRADSQQQPFLRVDCVELPPITGISVKQSLEVQIDRLKLN</sequence>
<evidence type="ECO:0000313" key="3">
    <source>
        <dbReference type="WBParaSite" id="maker-unitig_27391-snap-gene-0.3-mRNA-1"/>
    </source>
</evidence>
<dbReference type="InterPro" id="IPR045167">
    <property type="entry name" value="Hobbit"/>
</dbReference>
<dbReference type="PANTHER" id="PTHR15678:SF6">
    <property type="entry name" value="BRIDGE-LIKE LIPID TRANSFER PROTEIN FAMILY MEMBER 2"/>
    <property type="match status" value="1"/>
</dbReference>
<feature type="region of interest" description="Disordered" evidence="1">
    <location>
        <begin position="222"/>
        <end position="256"/>
    </location>
</feature>
<dbReference type="WBParaSite" id="maker-unitig_27391-snap-gene-0.3-mRNA-1">
    <property type="protein sequence ID" value="maker-unitig_27391-snap-gene-0.3-mRNA-1"/>
    <property type="gene ID" value="maker-unitig_27391-snap-gene-0.3"/>
</dbReference>
<evidence type="ECO:0000256" key="1">
    <source>
        <dbReference type="SAM" id="MobiDB-lite"/>
    </source>
</evidence>
<evidence type="ECO:0000313" key="2">
    <source>
        <dbReference type="Proteomes" id="UP000095280"/>
    </source>
</evidence>
<accession>A0A1I8FC43</accession>
<dbReference type="Proteomes" id="UP000095280">
    <property type="component" value="Unplaced"/>
</dbReference>
<feature type="compositionally biased region" description="Basic residues" evidence="1">
    <location>
        <begin position="233"/>
        <end position="249"/>
    </location>
</feature>
<proteinExistence type="predicted"/>
<protein>
    <submittedName>
        <fullName evidence="3">Apt1 domain-containing protein</fullName>
    </submittedName>
</protein>
<keyword evidence="2" id="KW-1185">Reference proteome</keyword>
<dbReference type="AlphaFoldDB" id="A0A1I8FC43"/>
<reference evidence="3" key="1">
    <citation type="submission" date="2016-11" db="UniProtKB">
        <authorList>
            <consortium name="WormBaseParasite"/>
        </authorList>
    </citation>
    <scope>IDENTIFICATION</scope>
</reference>